<evidence type="ECO:0000313" key="2">
    <source>
        <dbReference type="Proteomes" id="UP000594263"/>
    </source>
</evidence>
<proteinExistence type="predicted"/>
<dbReference type="Gramene" id="Kaladp0039s0726.1.v1.1">
    <property type="protein sequence ID" value="Kaladp0039s0726.1.v1.1.CDS.1"/>
    <property type="gene ID" value="Kaladp0039s0726.v1.1"/>
</dbReference>
<organism evidence="1 2">
    <name type="scientific">Kalanchoe fedtschenkoi</name>
    <name type="common">Lavender scallops</name>
    <name type="synonym">South American air plant</name>
    <dbReference type="NCBI Taxonomy" id="63787"/>
    <lineage>
        <taxon>Eukaryota</taxon>
        <taxon>Viridiplantae</taxon>
        <taxon>Streptophyta</taxon>
        <taxon>Embryophyta</taxon>
        <taxon>Tracheophyta</taxon>
        <taxon>Spermatophyta</taxon>
        <taxon>Magnoliopsida</taxon>
        <taxon>eudicotyledons</taxon>
        <taxon>Gunneridae</taxon>
        <taxon>Pentapetalae</taxon>
        <taxon>Saxifragales</taxon>
        <taxon>Crassulaceae</taxon>
        <taxon>Kalanchoe</taxon>
    </lineage>
</organism>
<sequence>MAVTQTQHSCSLHLPALTFQRPSSAQTRRISRRWRLRFVTRLSTPEVLPASCSIAAGDFVSSLAALIVKLYSDCPPCREIRRRLLAR</sequence>
<name>A0A7N0ZVP4_KALFE</name>
<reference evidence="1" key="1">
    <citation type="submission" date="2021-01" db="UniProtKB">
        <authorList>
            <consortium name="EnsemblPlants"/>
        </authorList>
    </citation>
    <scope>IDENTIFICATION</scope>
</reference>
<keyword evidence="2" id="KW-1185">Reference proteome</keyword>
<dbReference type="EnsemblPlants" id="Kaladp0039s0726.1.v1.1">
    <property type="protein sequence ID" value="Kaladp0039s0726.1.v1.1.CDS.1"/>
    <property type="gene ID" value="Kaladp0039s0726.v1.1"/>
</dbReference>
<dbReference type="AlphaFoldDB" id="A0A7N0ZVP4"/>
<dbReference type="Proteomes" id="UP000594263">
    <property type="component" value="Unplaced"/>
</dbReference>
<accession>A0A7N0ZVP4</accession>
<protein>
    <submittedName>
        <fullName evidence="1">Uncharacterized protein</fullName>
    </submittedName>
</protein>
<evidence type="ECO:0000313" key="1">
    <source>
        <dbReference type="EnsemblPlants" id="Kaladp0039s0726.1.v1.1.CDS.1"/>
    </source>
</evidence>